<evidence type="ECO:0000259" key="7">
    <source>
        <dbReference type="PROSITE" id="PS50977"/>
    </source>
</evidence>
<reference evidence="8 9" key="1">
    <citation type="submission" date="2016-10" db="EMBL/GenBank/DDBJ databases">
        <authorList>
            <person name="de Groot N.N."/>
        </authorList>
    </citation>
    <scope>NUCLEOTIDE SEQUENCE [LARGE SCALE GENOMIC DNA]</scope>
    <source>
        <strain evidence="8 9">GAS522</strain>
    </source>
</reference>
<evidence type="ECO:0000256" key="6">
    <source>
        <dbReference type="SAM" id="MobiDB-lite"/>
    </source>
</evidence>
<feature type="domain" description="HTH tetR-type" evidence="7">
    <location>
        <begin position="21"/>
        <end position="81"/>
    </location>
</feature>
<keyword evidence="4" id="KW-0804">Transcription</keyword>
<dbReference type="SUPFAM" id="SSF46689">
    <property type="entry name" value="Homeodomain-like"/>
    <property type="match status" value="1"/>
</dbReference>
<organism evidence="8 9">
    <name type="scientific">Bradyrhizobium lablabi</name>
    <dbReference type="NCBI Taxonomy" id="722472"/>
    <lineage>
        <taxon>Bacteria</taxon>
        <taxon>Pseudomonadati</taxon>
        <taxon>Pseudomonadota</taxon>
        <taxon>Alphaproteobacteria</taxon>
        <taxon>Hyphomicrobiales</taxon>
        <taxon>Nitrobacteraceae</taxon>
        <taxon>Bradyrhizobium</taxon>
    </lineage>
</organism>
<dbReference type="PROSITE" id="PS50977">
    <property type="entry name" value="HTH_TETR_2"/>
    <property type="match status" value="1"/>
</dbReference>
<dbReference type="PANTHER" id="PTHR47506">
    <property type="entry name" value="TRANSCRIPTIONAL REGULATORY PROTEIN"/>
    <property type="match status" value="1"/>
</dbReference>
<evidence type="ECO:0000256" key="3">
    <source>
        <dbReference type="ARBA" id="ARBA00023125"/>
    </source>
</evidence>
<evidence type="ECO:0000256" key="1">
    <source>
        <dbReference type="ARBA" id="ARBA00022491"/>
    </source>
</evidence>
<feature type="DNA-binding region" description="H-T-H motif" evidence="5">
    <location>
        <begin position="44"/>
        <end position="63"/>
    </location>
</feature>
<name>A0A1M7D0P3_9BRAD</name>
<dbReference type="EMBL" id="FNTI01000001">
    <property type="protein sequence ID" value="SED77480.1"/>
    <property type="molecule type" value="Genomic_DNA"/>
</dbReference>
<dbReference type="PANTHER" id="PTHR47506:SF1">
    <property type="entry name" value="HTH-TYPE TRANSCRIPTIONAL REGULATOR YJDC"/>
    <property type="match status" value="1"/>
</dbReference>
<feature type="compositionally biased region" description="Basic and acidic residues" evidence="6">
    <location>
        <begin position="8"/>
        <end position="23"/>
    </location>
</feature>
<sequence length="228" mass="24479">MNFTGSDTRPKPASRQDERRRASDERMLRAAMTIIAQKGAAGATLAEIGVAAGFSRGLPAERFGTKLALLQTLMDFMEGWFAERLRKAMGDRVGLDAVRARIDAHIDSACASPVATAALYSLFVESLCAIPELQPRTRALSAGFHDGFSGHLAQAKRRGELRAGVDGAKMANILVGMLRGLIIQSLLEGDATRLAANRAQIHAFIDMGLRKHGEGATVRAVAPRRKTA</sequence>
<dbReference type="Proteomes" id="UP000183208">
    <property type="component" value="Unassembled WGS sequence"/>
</dbReference>
<keyword evidence="1" id="KW-0678">Repressor</keyword>
<dbReference type="InterPro" id="IPR001647">
    <property type="entry name" value="HTH_TetR"/>
</dbReference>
<evidence type="ECO:0000256" key="4">
    <source>
        <dbReference type="ARBA" id="ARBA00023163"/>
    </source>
</evidence>
<dbReference type="InterPro" id="IPR036271">
    <property type="entry name" value="Tet_transcr_reg_TetR-rel_C_sf"/>
</dbReference>
<dbReference type="Gene3D" id="1.10.357.10">
    <property type="entry name" value="Tetracycline Repressor, domain 2"/>
    <property type="match status" value="1"/>
</dbReference>
<protein>
    <submittedName>
        <fullName evidence="8">Transcriptional regulator, TetR family</fullName>
    </submittedName>
</protein>
<dbReference type="Pfam" id="PF00440">
    <property type="entry name" value="TetR_N"/>
    <property type="match status" value="1"/>
</dbReference>
<accession>A0A1M7D0P3</accession>
<keyword evidence="3 5" id="KW-0238">DNA-binding</keyword>
<dbReference type="GO" id="GO:0003677">
    <property type="term" value="F:DNA binding"/>
    <property type="evidence" value="ECO:0007669"/>
    <property type="project" value="UniProtKB-UniRule"/>
</dbReference>
<dbReference type="InterPro" id="IPR009057">
    <property type="entry name" value="Homeodomain-like_sf"/>
</dbReference>
<proteinExistence type="predicted"/>
<gene>
    <name evidence="8" type="ORF">SAMN05444171_5115</name>
</gene>
<dbReference type="SUPFAM" id="SSF48498">
    <property type="entry name" value="Tetracyclin repressor-like, C-terminal domain"/>
    <property type="match status" value="1"/>
</dbReference>
<evidence type="ECO:0000313" key="9">
    <source>
        <dbReference type="Proteomes" id="UP000183208"/>
    </source>
</evidence>
<dbReference type="Pfam" id="PF13977">
    <property type="entry name" value="TetR_C_6"/>
    <property type="match status" value="1"/>
</dbReference>
<feature type="region of interest" description="Disordered" evidence="6">
    <location>
        <begin position="1"/>
        <end position="23"/>
    </location>
</feature>
<evidence type="ECO:0000313" key="8">
    <source>
        <dbReference type="EMBL" id="SED77480.1"/>
    </source>
</evidence>
<keyword evidence="2" id="KW-0805">Transcription regulation</keyword>
<evidence type="ECO:0000256" key="2">
    <source>
        <dbReference type="ARBA" id="ARBA00023015"/>
    </source>
</evidence>
<dbReference type="AlphaFoldDB" id="A0A1M7D0P3"/>
<evidence type="ECO:0000256" key="5">
    <source>
        <dbReference type="PROSITE-ProRule" id="PRU00335"/>
    </source>
</evidence>
<dbReference type="InterPro" id="IPR039538">
    <property type="entry name" value="BetI_C"/>
</dbReference>